<dbReference type="OrthoDB" id="175699at2157"/>
<gene>
    <name evidence="1" type="ORF">DPC56_00525</name>
</gene>
<keyword evidence="1" id="KW-0489">Methyltransferase</keyword>
<proteinExistence type="predicted"/>
<dbReference type="InterPro" id="IPR029063">
    <property type="entry name" value="SAM-dependent_MTases_sf"/>
</dbReference>
<dbReference type="EMBL" id="QLOE01000001">
    <property type="protein sequence ID" value="RAO79974.1"/>
    <property type="molecule type" value="Genomic_DNA"/>
</dbReference>
<sequence>MVKGPIFTGRTCREYIHMFNLNLKRLEDKNILDCAAGASSFTPIMHKLGFDVKAVDISYDKSPRILYQMCADHLKVLKRALSKGGSYIWKFYKDPDEMFRERLKACKIFISDYRRGRGERYIMADVRQLPFPSDSFHLVLCSHLLYIYDHRLDWKFHLDSINEMLRVSKGEVRIYPLVKEDGRKSIYLERTLENLPENVDARLERVDYIFRPSANEMLRLVKSLSAL</sequence>
<dbReference type="GO" id="GO:0008168">
    <property type="term" value="F:methyltransferase activity"/>
    <property type="evidence" value="ECO:0007669"/>
    <property type="project" value="UniProtKB-KW"/>
</dbReference>
<organism evidence="1 2">
    <name type="scientific">Methanothermobacter tenebrarum</name>
    <dbReference type="NCBI Taxonomy" id="680118"/>
    <lineage>
        <taxon>Archaea</taxon>
        <taxon>Methanobacteriati</taxon>
        <taxon>Methanobacteriota</taxon>
        <taxon>Methanomada group</taxon>
        <taxon>Methanobacteria</taxon>
        <taxon>Methanobacteriales</taxon>
        <taxon>Methanobacteriaceae</taxon>
        <taxon>Methanothermobacter</taxon>
    </lineage>
</organism>
<evidence type="ECO:0000313" key="1">
    <source>
        <dbReference type="EMBL" id="RAO79974.1"/>
    </source>
</evidence>
<accession>A0A328PKT9</accession>
<keyword evidence="2" id="KW-1185">Reference proteome</keyword>
<dbReference type="Gene3D" id="3.40.50.150">
    <property type="entry name" value="Vaccinia Virus protein VP39"/>
    <property type="match status" value="1"/>
</dbReference>
<name>A0A328PKT9_9EURY</name>
<dbReference type="SUPFAM" id="SSF53335">
    <property type="entry name" value="S-adenosyl-L-methionine-dependent methyltransferases"/>
    <property type="match status" value="1"/>
</dbReference>
<reference evidence="1 2" key="1">
    <citation type="submission" date="2018-06" db="EMBL/GenBank/DDBJ databases">
        <title>Draft genome sequence of hyperthermophilic methanogen Methanothermobacter tenebrarum sp. MCM-B 1447.</title>
        <authorList>
            <person name="Pore S.D."/>
            <person name="Dagar S."/>
            <person name="Dhakephalkar P.K."/>
        </authorList>
    </citation>
    <scope>NUCLEOTIDE SEQUENCE [LARGE SCALE GENOMIC DNA]</scope>
    <source>
        <strain evidence="1 2">MCM B 1447</strain>
    </source>
</reference>
<protein>
    <submittedName>
        <fullName evidence="1">Class I SAM-dependent methyltransferase</fullName>
    </submittedName>
</protein>
<dbReference type="GO" id="GO:0032259">
    <property type="term" value="P:methylation"/>
    <property type="evidence" value="ECO:0007669"/>
    <property type="project" value="UniProtKB-KW"/>
</dbReference>
<evidence type="ECO:0000313" key="2">
    <source>
        <dbReference type="Proteomes" id="UP000249782"/>
    </source>
</evidence>
<keyword evidence="1" id="KW-0808">Transferase</keyword>
<dbReference type="AlphaFoldDB" id="A0A328PKT9"/>
<comment type="caution">
    <text evidence="1">The sequence shown here is derived from an EMBL/GenBank/DDBJ whole genome shotgun (WGS) entry which is preliminary data.</text>
</comment>
<dbReference type="Proteomes" id="UP000249782">
    <property type="component" value="Unassembled WGS sequence"/>
</dbReference>